<evidence type="ECO:0000256" key="2">
    <source>
        <dbReference type="ARBA" id="ARBA00022475"/>
    </source>
</evidence>
<dbReference type="GO" id="GO:0005886">
    <property type="term" value="C:plasma membrane"/>
    <property type="evidence" value="ECO:0007669"/>
    <property type="project" value="UniProtKB-SubCell"/>
</dbReference>
<feature type="transmembrane region" description="Helical" evidence="8">
    <location>
        <begin position="373"/>
        <end position="394"/>
    </location>
</feature>
<evidence type="ECO:0000256" key="8">
    <source>
        <dbReference type="SAM" id="Phobius"/>
    </source>
</evidence>
<dbReference type="InterPro" id="IPR038731">
    <property type="entry name" value="RgtA/B/C-like"/>
</dbReference>
<gene>
    <name evidence="10" type="ORF">A2648_00930</name>
</gene>
<feature type="domain" description="Glycosyltransferase RgtA/B/C/D-like" evidence="9">
    <location>
        <begin position="74"/>
        <end position="233"/>
    </location>
</feature>
<dbReference type="InterPro" id="IPR050297">
    <property type="entry name" value="LipidA_mod_glycosyltrf_83"/>
</dbReference>
<evidence type="ECO:0000256" key="5">
    <source>
        <dbReference type="ARBA" id="ARBA00022692"/>
    </source>
</evidence>
<keyword evidence="2" id="KW-1003">Cell membrane</keyword>
<sequence>MNFVRQHKLEILIFSFAVLARVFLFYINLEASDGNLIATIHGDDGYYELSSNILAGHGFSGSDVSPYEPNPLRTPVYPGFIALVLYLFGSYWAVVLVQILIGSAIPVLGRRIALRLTGMENVALWVGILLIFEPYLVLFSSIFYTETLFIFLFLVFVLLFISYLEKRNLLMLVLSSAILGLATLTKTTPQYLPIILLPLVWFYFRRRFLFQQLFVHAGLFLTVFLLVLSPWLYRNYRDFGVIGMTAQPAYNLNVYLVPSVLALENGTSFDDELRKFVKPEESSGNVITLANSSEYTKRAANVLINHPKGLFLVTLTSFITFFTHDGMLTVLQHAGVLPSSYLSKPALSLFFQSPIEFAKTIGGFMASPMVSVLVMRIFWVAVTIAFFFGSIMFVRKNGITPRTIFALLIVLYFIATTTINGLGVNARFRMPVNAIILTFAIYAILPKSSTILKTENL</sequence>
<feature type="transmembrane region" description="Helical" evidence="8">
    <location>
        <begin position="138"/>
        <end position="161"/>
    </location>
</feature>
<dbReference type="STRING" id="1798657.A2648_00930"/>
<comment type="subcellular location">
    <subcellularLocation>
        <location evidence="1">Cell membrane</location>
        <topology evidence="1">Multi-pass membrane protein</topology>
    </subcellularLocation>
</comment>
<evidence type="ECO:0000256" key="6">
    <source>
        <dbReference type="ARBA" id="ARBA00022989"/>
    </source>
</evidence>
<name>A0A1G2CTR0_9BACT</name>
<evidence type="ECO:0000256" key="7">
    <source>
        <dbReference type="ARBA" id="ARBA00023136"/>
    </source>
</evidence>
<dbReference type="EMBL" id="MHLH01000003">
    <property type="protein sequence ID" value="OGZ04647.1"/>
    <property type="molecule type" value="Genomic_DNA"/>
</dbReference>
<dbReference type="Pfam" id="PF13231">
    <property type="entry name" value="PMT_2"/>
    <property type="match status" value="1"/>
</dbReference>
<evidence type="ECO:0000313" key="10">
    <source>
        <dbReference type="EMBL" id="OGZ04647.1"/>
    </source>
</evidence>
<dbReference type="PANTHER" id="PTHR33908:SF11">
    <property type="entry name" value="MEMBRANE PROTEIN"/>
    <property type="match status" value="1"/>
</dbReference>
<protein>
    <recommendedName>
        <fullName evidence="9">Glycosyltransferase RgtA/B/C/D-like domain-containing protein</fullName>
    </recommendedName>
</protein>
<keyword evidence="5 8" id="KW-0812">Transmembrane</keyword>
<evidence type="ECO:0000313" key="11">
    <source>
        <dbReference type="Proteomes" id="UP000178841"/>
    </source>
</evidence>
<keyword evidence="3" id="KW-0328">Glycosyltransferase</keyword>
<evidence type="ECO:0000259" key="9">
    <source>
        <dbReference type="Pfam" id="PF13231"/>
    </source>
</evidence>
<accession>A0A1G2CTR0</accession>
<dbReference type="Proteomes" id="UP000178841">
    <property type="component" value="Unassembled WGS sequence"/>
</dbReference>
<dbReference type="PANTHER" id="PTHR33908">
    <property type="entry name" value="MANNOSYLTRANSFERASE YKCB-RELATED"/>
    <property type="match status" value="1"/>
</dbReference>
<comment type="caution">
    <text evidence="10">The sequence shown here is derived from an EMBL/GenBank/DDBJ whole genome shotgun (WGS) entry which is preliminary data.</text>
</comment>
<evidence type="ECO:0000256" key="1">
    <source>
        <dbReference type="ARBA" id="ARBA00004651"/>
    </source>
</evidence>
<keyword evidence="4" id="KW-0808">Transferase</keyword>
<keyword evidence="7 8" id="KW-0472">Membrane</keyword>
<feature type="transmembrane region" description="Helical" evidence="8">
    <location>
        <begin position="213"/>
        <end position="233"/>
    </location>
</feature>
<evidence type="ECO:0000256" key="4">
    <source>
        <dbReference type="ARBA" id="ARBA00022679"/>
    </source>
</evidence>
<proteinExistence type="predicted"/>
<organism evidence="10 11">
    <name type="scientific">Candidatus Lloydbacteria bacterium RIFCSPHIGHO2_01_FULL_41_20</name>
    <dbReference type="NCBI Taxonomy" id="1798657"/>
    <lineage>
        <taxon>Bacteria</taxon>
        <taxon>Candidatus Lloydiibacteriota</taxon>
    </lineage>
</organism>
<feature type="transmembrane region" description="Helical" evidence="8">
    <location>
        <begin position="403"/>
        <end position="422"/>
    </location>
</feature>
<feature type="transmembrane region" description="Helical" evidence="8">
    <location>
        <begin position="12"/>
        <end position="29"/>
    </location>
</feature>
<reference evidence="10 11" key="1">
    <citation type="journal article" date="2016" name="Nat. Commun.">
        <title>Thousands of microbial genomes shed light on interconnected biogeochemical processes in an aquifer system.</title>
        <authorList>
            <person name="Anantharaman K."/>
            <person name="Brown C.T."/>
            <person name="Hug L.A."/>
            <person name="Sharon I."/>
            <person name="Castelle C.J."/>
            <person name="Probst A.J."/>
            <person name="Thomas B.C."/>
            <person name="Singh A."/>
            <person name="Wilkins M.J."/>
            <person name="Karaoz U."/>
            <person name="Brodie E.L."/>
            <person name="Williams K.H."/>
            <person name="Hubbard S.S."/>
            <person name="Banfield J.F."/>
        </authorList>
    </citation>
    <scope>NUCLEOTIDE SEQUENCE [LARGE SCALE GENOMIC DNA]</scope>
</reference>
<dbReference type="GO" id="GO:0009103">
    <property type="term" value="P:lipopolysaccharide biosynthetic process"/>
    <property type="evidence" value="ECO:0007669"/>
    <property type="project" value="UniProtKB-ARBA"/>
</dbReference>
<dbReference type="GO" id="GO:0016763">
    <property type="term" value="F:pentosyltransferase activity"/>
    <property type="evidence" value="ECO:0007669"/>
    <property type="project" value="TreeGrafter"/>
</dbReference>
<keyword evidence="6 8" id="KW-1133">Transmembrane helix</keyword>
<feature type="transmembrane region" description="Helical" evidence="8">
    <location>
        <begin position="428"/>
        <end position="445"/>
    </location>
</feature>
<dbReference type="AlphaFoldDB" id="A0A1G2CTR0"/>
<evidence type="ECO:0000256" key="3">
    <source>
        <dbReference type="ARBA" id="ARBA00022676"/>
    </source>
</evidence>
<feature type="transmembrane region" description="Helical" evidence="8">
    <location>
        <begin position="168"/>
        <end position="184"/>
    </location>
</feature>
<feature type="transmembrane region" description="Helical" evidence="8">
    <location>
        <begin position="76"/>
        <end position="100"/>
    </location>
</feature>